<evidence type="ECO:0000313" key="2">
    <source>
        <dbReference type="EMBL" id="RHW26290.1"/>
    </source>
</evidence>
<name>A0A417Y0V6_9ACTN</name>
<dbReference type="SMART" id="SM00421">
    <property type="entry name" value="HTH_LUXR"/>
    <property type="match status" value="1"/>
</dbReference>
<evidence type="ECO:0000313" key="3">
    <source>
        <dbReference type="Proteomes" id="UP000283644"/>
    </source>
</evidence>
<dbReference type="Pfam" id="PF00196">
    <property type="entry name" value="GerE"/>
    <property type="match status" value="1"/>
</dbReference>
<dbReference type="Pfam" id="PF25872">
    <property type="entry name" value="HTH_77"/>
    <property type="match status" value="1"/>
</dbReference>
<dbReference type="GO" id="GO:0003677">
    <property type="term" value="F:DNA binding"/>
    <property type="evidence" value="ECO:0007669"/>
    <property type="project" value="InterPro"/>
</dbReference>
<dbReference type="SUPFAM" id="SSF46894">
    <property type="entry name" value="C-terminal effector domain of the bipartite response regulators"/>
    <property type="match status" value="1"/>
</dbReference>
<dbReference type="Proteomes" id="UP000283644">
    <property type="component" value="Unassembled WGS sequence"/>
</dbReference>
<gene>
    <name evidence="2" type="ORF">D0Z08_15105</name>
</gene>
<accession>A0A417Y0V6</accession>
<evidence type="ECO:0000259" key="1">
    <source>
        <dbReference type="PROSITE" id="PS50043"/>
    </source>
</evidence>
<dbReference type="Gene3D" id="1.25.40.10">
    <property type="entry name" value="Tetratricopeptide repeat domain"/>
    <property type="match status" value="1"/>
</dbReference>
<dbReference type="PANTHER" id="PTHR47691">
    <property type="entry name" value="REGULATOR-RELATED"/>
    <property type="match status" value="1"/>
</dbReference>
<sequence>MASTATRRVENLPSDLSRFIGRRAETAAVKRLMTESRLVTLTGVGGVGKTRLAIHVARQVHLAFADGVRLVTLADLATPELLPTMVLSAVSISGSASAGVDEVAEQLADRELLLLLDNCEHLADACAHLVTTLLQRCPGLRVLATSRERLRVDGEVVYVVPPLPLPTEDVQLQPGDILRYDALALFVDRASALHADRSPGIGDIDAENVARLCRRLDGLPLAIELLAARTAAIPLQVLADRPDDQLPVLSMTGSRSAPVRHHTLRAAIEYSYELCSEPARLLWSRLSVFAGGATLESVLDVCADGVMPCSEVEAALTELVDKSIVAFDADRYRMLATIRAFGSERLRALGDELVVRSAHRDHFAAMTADPVGAAWPPATWSRLRRLAADHANLRAALEFCLSDRSEYSAGLHMASRMWTFWTGCGLGREGRHWLGELLAVSQEASSDRVTGLWVDGCLAAVDGDHGHALRRAEECASLAAALGDAPGIAHAKFVWGMARLFGGHAEDAISDLQAAVELERELPAPNPVLPTSLMVLGMAGCLAGSLDLARETLTEACELAQACGEELVESWARLYVGLLALLEGRQDDAVVTLRGVLADHRMVDDVGAMSIAVELLAWAAMDLGDDVRAAELMGVSNGLAVAVAQLAGLEGLRSWHHDRVTELKKRLGSREFERAVNQGIRRPAGDAISFALEESTTSSQPLRHDDTWALTAREQQIALLVAQGQTNKQIASHLVISPRTAEGHVQSILAKLGFTSRAQIAAAFARRTASPNGTDVRA</sequence>
<dbReference type="InterPro" id="IPR011990">
    <property type="entry name" value="TPR-like_helical_dom_sf"/>
</dbReference>
<dbReference type="SUPFAM" id="SSF52540">
    <property type="entry name" value="P-loop containing nucleoside triphosphate hydrolases"/>
    <property type="match status" value="1"/>
</dbReference>
<dbReference type="InterPro" id="IPR016032">
    <property type="entry name" value="Sig_transdc_resp-reg_C-effctor"/>
</dbReference>
<dbReference type="PANTHER" id="PTHR47691:SF3">
    <property type="entry name" value="HTH-TYPE TRANSCRIPTIONAL REGULATOR RV0890C-RELATED"/>
    <property type="match status" value="1"/>
</dbReference>
<dbReference type="PRINTS" id="PR00038">
    <property type="entry name" value="HTHLUXR"/>
</dbReference>
<comment type="caution">
    <text evidence="2">The sequence shown here is derived from an EMBL/GenBank/DDBJ whole genome shotgun (WGS) entry which is preliminary data.</text>
</comment>
<dbReference type="AlphaFoldDB" id="A0A417Y0V6"/>
<dbReference type="Gene3D" id="1.10.10.10">
    <property type="entry name" value="Winged helix-like DNA-binding domain superfamily/Winged helix DNA-binding domain"/>
    <property type="match status" value="1"/>
</dbReference>
<proteinExistence type="predicted"/>
<protein>
    <submittedName>
        <fullName evidence="2">LuxR family transcriptional regulator</fullName>
    </submittedName>
</protein>
<dbReference type="InterPro" id="IPR036388">
    <property type="entry name" value="WH-like_DNA-bd_sf"/>
</dbReference>
<dbReference type="PROSITE" id="PS50043">
    <property type="entry name" value="HTH_LUXR_2"/>
    <property type="match status" value="1"/>
</dbReference>
<reference evidence="2 3" key="1">
    <citation type="submission" date="2018-09" db="EMBL/GenBank/DDBJ databases">
        <title>Genome sequencing of Nocardioides immobilis CCTCC AB 2017083 for comparison to Nocardioides silvaticus.</title>
        <authorList>
            <person name="Li C."/>
            <person name="Wang G."/>
        </authorList>
    </citation>
    <scope>NUCLEOTIDE SEQUENCE [LARGE SCALE GENOMIC DNA]</scope>
    <source>
        <strain evidence="2 3">CCTCC AB 2017083</strain>
    </source>
</reference>
<dbReference type="CDD" id="cd06170">
    <property type="entry name" value="LuxR_C_like"/>
    <property type="match status" value="1"/>
</dbReference>
<keyword evidence="3" id="KW-1185">Reference proteome</keyword>
<dbReference type="InterPro" id="IPR058852">
    <property type="entry name" value="HTH_77"/>
</dbReference>
<dbReference type="InterPro" id="IPR000792">
    <property type="entry name" value="Tscrpt_reg_LuxR_C"/>
</dbReference>
<dbReference type="OrthoDB" id="3755432at2"/>
<dbReference type="Gene3D" id="3.40.50.300">
    <property type="entry name" value="P-loop containing nucleotide triphosphate hydrolases"/>
    <property type="match status" value="1"/>
</dbReference>
<dbReference type="EMBL" id="QXGH01000018">
    <property type="protein sequence ID" value="RHW26290.1"/>
    <property type="molecule type" value="Genomic_DNA"/>
</dbReference>
<dbReference type="PRINTS" id="PR00364">
    <property type="entry name" value="DISEASERSIST"/>
</dbReference>
<dbReference type="InterPro" id="IPR027417">
    <property type="entry name" value="P-loop_NTPase"/>
</dbReference>
<feature type="domain" description="HTH luxR-type" evidence="1">
    <location>
        <begin position="703"/>
        <end position="768"/>
    </location>
</feature>
<organism evidence="2 3">
    <name type="scientific">Nocardioides immobilis</name>
    <dbReference type="NCBI Taxonomy" id="2049295"/>
    <lineage>
        <taxon>Bacteria</taxon>
        <taxon>Bacillati</taxon>
        <taxon>Actinomycetota</taxon>
        <taxon>Actinomycetes</taxon>
        <taxon>Propionibacteriales</taxon>
        <taxon>Nocardioidaceae</taxon>
        <taxon>Nocardioides</taxon>
    </lineage>
</organism>
<dbReference type="SUPFAM" id="SSF48452">
    <property type="entry name" value="TPR-like"/>
    <property type="match status" value="1"/>
</dbReference>
<dbReference type="GO" id="GO:0006355">
    <property type="term" value="P:regulation of DNA-templated transcription"/>
    <property type="evidence" value="ECO:0007669"/>
    <property type="project" value="InterPro"/>
</dbReference>